<dbReference type="InterPro" id="IPR036629">
    <property type="entry name" value="YjbJ_sf"/>
</dbReference>
<dbReference type="SUPFAM" id="SSF69047">
    <property type="entry name" value="Hypothetical protein YjbJ"/>
    <property type="match status" value="1"/>
</dbReference>
<evidence type="ECO:0008006" key="4">
    <source>
        <dbReference type="Google" id="ProtNLM"/>
    </source>
</evidence>
<dbReference type="Proteomes" id="UP001140094">
    <property type="component" value="Unassembled WGS sequence"/>
</dbReference>
<feature type="compositionally biased region" description="Low complexity" evidence="1">
    <location>
        <begin position="65"/>
        <end position="77"/>
    </location>
</feature>
<accession>A0A9W8I2D8</accession>
<gene>
    <name evidence="2" type="ORF">H4R20_001185</name>
</gene>
<feature type="compositionally biased region" description="Basic and acidic residues" evidence="1">
    <location>
        <begin position="41"/>
        <end position="61"/>
    </location>
</feature>
<evidence type="ECO:0000313" key="2">
    <source>
        <dbReference type="EMBL" id="KAJ2807675.1"/>
    </source>
</evidence>
<dbReference type="OrthoDB" id="9999611at2759"/>
<comment type="caution">
    <text evidence="2">The sequence shown here is derived from an EMBL/GenBank/DDBJ whole genome shotgun (WGS) entry which is preliminary data.</text>
</comment>
<dbReference type="AlphaFoldDB" id="A0A9W8I2D8"/>
<reference evidence="2" key="1">
    <citation type="submission" date="2022-07" db="EMBL/GenBank/DDBJ databases">
        <title>Phylogenomic reconstructions and comparative analyses of Kickxellomycotina fungi.</title>
        <authorList>
            <person name="Reynolds N.K."/>
            <person name="Stajich J.E."/>
            <person name="Barry K."/>
            <person name="Grigoriev I.V."/>
            <person name="Crous P."/>
            <person name="Smith M.E."/>
        </authorList>
    </citation>
    <scope>NUCLEOTIDE SEQUENCE</scope>
    <source>
        <strain evidence="2">NRRL 1565</strain>
    </source>
</reference>
<feature type="region of interest" description="Disordered" evidence="1">
    <location>
        <begin position="21"/>
        <end position="121"/>
    </location>
</feature>
<dbReference type="EMBL" id="JANBUO010000092">
    <property type="protein sequence ID" value="KAJ2807675.1"/>
    <property type="molecule type" value="Genomic_DNA"/>
</dbReference>
<protein>
    <recommendedName>
        <fullName evidence="4">CsbD-like domain-containing protein</fullName>
    </recommendedName>
</protein>
<sequence>MSGYINQASGYVKETVGGLVGSEKMKDEGHSQRTQAIGEQEMQKNKEQRQEQVQEVKEDPSVNKAQGGATAAAGAAQKYLGKLTGNTDKEQQGHQRQAEGTGEKKLNEQKQEKQQQQKSDE</sequence>
<evidence type="ECO:0000256" key="1">
    <source>
        <dbReference type="SAM" id="MobiDB-lite"/>
    </source>
</evidence>
<evidence type="ECO:0000313" key="3">
    <source>
        <dbReference type="Proteomes" id="UP001140094"/>
    </source>
</evidence>
<proteinExistence type="predicted"/>
<organism evidence="2 3">
    <name type="scientific">Coemansia guatemalensis</name>
    <dbReference type="NCBI Taxonomy" id="2761395"/>
    <lineage>
        <taxon>Eukaryota</taxon>
        <taxon>Fungi</taxon>
        <taxon>Fungi incertae sedis</taxon>
        <taxon>Zoopagomycota</taxon>
        <taxon>Kickxellomycotina</taxon>
        <taxon>Kickxellomycetes</taxon>
        <taxon>Kickxellales</taxon>
        <taxon>Kickxellaceae</taxon>
        <taxon>Coemansia</taxon>
    </lineage>
</organism>
<name>A0A9W8I2D8_9FUNG</name>
<keyword evidence="3" id="KW-1185">Reference proteome</keyword>
<feature type="compositionally biased region" description="Basic and acidic residues" evidence="1">
    <location>
        <begin position="87"/>
        <end position="121"/>
    </location>
</feature>